<reference evidence="6 7" key="1">
    <citation type="submission" date="2024-04" db="EMBL/GenBank/DDBJ databases">
        <title>Draft Genome Sequence of Isolates Cultured from Underwater Hawaii Seamounts in the North Pacific Ocean.</title>
        <authorList>
            <person name="Sharma I."/>
            <person name="Darden B."/>
            <person name="Creggett J."/>
            <person name="Taylor S."/>
            <person name="Grant M.P."/>
            <person name="Scott J."/>
            <person name="Attles S."/>
            <person name="Walker S."/>
            <person name="Johnson G."/>
            <person name="St. Cloud C."/>
        </authorList>
    </citation>
    <scope>NUCLEOTIDE SEQUENCE [LARGE SCALE GENOMIC DNA]</scope>
    <source>
        <strain evidence="6 7">03GJ23</strain>
    </source>
</reference>
<dbReference type="Proteomes" id="UP001467669">
    <property type="component" value="Unassembled WGS sequence"/>
</dbReference>
<protein>
    <submittedName>
        <fullName evidence="6">Translocation/assembly module TamB domain-containing protein</fullName>
    </submittedName>
</protein>
<gene>
    <name evidence="6" type="ORF">AAGW23_14995</name>
</gene>
<dbReference type="RefSeq" id="WP_342407184.1">
    <property type="nucleotide sequence ID" value="NZ_JBCFXD010000009.1"/>
</dbReference>
<evidence type="ECO:0000256" key="3">
    <source>
        <dbReference type="ARBA" id="ARBA00022989"/>
    </source>
</evidence>
<comment type="caution">
    <text evidence="6">The sequence shown here is derived from an EMBL/GenBank/DDBJ whole genome shotgun (WGS) entry which is preliminary data.</text>
</comment>
<dbReference type="EMBL" id="JBCFXD010000009">
    <property type="protein sequence ID" value="MEL7560148.1"/>
    <property type="molecule type" value="Genomic_DNA"/>
</dbReference>
<comment type="subcellular location">
    <subcellularLocation>
        <location evidence="1">Membrane</location>
        <topology evidence="1">Single-pass membrane protein</topology>
    </subcellularLocation>
</comment>
<keyword evidence="2" id="KW-0812">Transmembrane</keyword>
<keyword evidence="3" id="KW-1133">Transmembrane helix</keyword>
<evidence type="ECO:0000256" key="2">
    <source>
        <dbReference type="ARBA" id="ARBA00022692"/>
    </source>
</evidence>
<name>A0ABU9MD36_STUCH</name>
<dbReference type="Pfam" id="PF04357">
    <property type="entry name" value="TamB"/>
    <property type="match status" value="1"/>
</dbReference>
<evidence type="ECO:0000313" key="6">
    <source>
        <dbReference type="EMBL" id="MEL7560148.1"/>
    </source>
</evidence>
<accession>A0ABU9MD36</accession>
<keyword evidence="7" id="KW-1185">Reference proteome</keyword>
<sequence length="1230" mass="133294">MRRSAKIVSGLLLAILALLLVVVLTVLLVLGTNTGSRWTLSKVPGLQLEAFTGRLGGHWQADRLVWEQAGRRVEVASPRMNWSPSCLLSKALCIDELVTGDIDLTFPPAPKDEAASEPFNLPDLDLPLELRLDRVDIGAINLNGVQQMQGAELQADWDEEGLVVRMLEVRRQDVAIELSGRLQTRADWPLALSGTAAIRSPNEQPWAVKFEADGELREHLMVDVQSQGYLQAKLSGWVRPLEPELPANLLLAVERFKAAPALPDALRLEALELTVKGDMEQGYRLVGDGSLQGEGGPVALALKALVDLAHADIETLTLTAGEQQHVDLNGRIDWHEGLDAEAQLAWRNFPWRRLYPDIEEPPVTLRTLDAQIQYDDGSYLGNFNAALTGPSGDFTLQSPVSGDLEIVHLPQLQLQAGQGKAEGNLSVGFADGVDWTTRLELSELDPSYWVAELPGTIGGTLSSSGALREDNLQADAALDLNGTLREQTLRFQLQASGENTTWSLPAIDLRLGDNRIQGNGLWAETLEANLAIDLSRLGQLWPDLNGRMTGNLDLSGTPDAPQGKLVLSSTGVAFQDNRVDQLQMTASLSQGERGQLSLDAKGLQSGATDIGELQLSAEGTPAAHQARLQLQGPLLDLSLALAGGLEGGDWRGRLMEAELDAQGQQWALRDPASLQRLASGKITFGAHCWASGQATLCADDQQLQPDPQLRYRLRDFPLESLAEYLPDNLIWQGEVNADLALDLPSAGPSGSIRVDAGPGMLRMRDGEQWLDFPYQTLSLNSQLTPKQVDSRLNFEGGDLGDLDVRLQVDPSGEVKPISGNFVLSDFDLSVIRPFVAQVERLDGQLNGNGQISGTLRKPQINGELRLTDGEIAGAELPVSFEQLQVTAVIDGERVRVDGDWRSGEQGQGQIAGTIDWAQALDLDLRINGSQLPVIVEPYAELEIAPDLRIQLAGEQLAVSGKLRVPRGEITVRELPPSTVKVSEDAVIVGAEAQETKPPLAIRMDVDVEVGQDRLRFSGFGLTADLAGYLHIGDDFDARGELSLNKGRYRAYGQRLTIRRARLLFTGVLSQPYLDIEAIRRIEDENVIAGLRITGSAEQPRVDVFAEPAMSQEQALSYLVLGRPLGAETGDSNLLAQAALGLGLAGSASITGNVAQRLGIEDFQLDTEGSGTDTSVVASGKLSDRLTLRYGVGVFEPANTVALRYQLTKRIFLEAASGLASSLDVFYRRDF</sequence>
<evidence type="ECO:0000313" key="7">
    <source>
        <dbReference type="Proteomes" id="UP001467669"/>
    </source>
</evidence>
<evidence type="ECO:0000256" key="4">
    <source>
        <dbReference type="ARBA" id="ARBA00023136"/>
    </source>
</evidence>
<feature type="domain" description="Translocation and assembly module TamB C-terminal" evidence="5">
    <location>
        <begin position="902"/>
        <end position="1230"/>
    </location>
</feature>
<dbReference type="InterPro" id="IPR007452">
    <property type="entry name" value="TamB_C"/>
</dbReference>
<proteinExistence type="predicted"/>
<dbReference type="PANTHER" id="PTHR36985:SF1">
    <property type="entry name" value="TRANSLOCATION AND ASSEMBLY MODULE SUBUNIT TAMB"/>
    <property type="match status" value="1"/>
</dbReference>
<evidence type="ECO:0000256" key="1">
    <source>
        <dbReference type="ARBA" id="ARBA00004167"/>
    </source>
</evidence>
<dbReference type="PANTHER" id="PTHR36985">
    <property type="entry name" value="TRANSLOCATION AND ASSEMBLY MODULE SUBUNIT TAMB"/>
    <property type="match status" value="1"/>
</dbReference>
<organism evidence="6 7">
    <name type="scientific">Stutzerimonas chloritidismutans</name>
    <name type="common">Pseudomonas chloritidismutans</name>
    <dbReference type="NCBI Taxonomy" id="203192"/>
    <lineage>
        <taxon>Bacteria</taxon>
        <taxon>Pseudomonadati</taxon>
        <taxon>Pseudomonadota</taxon>
        <taxon>Gammaproteobacteria</taxon>
        <taxon>Pseudomonadales</taxon>
        <taxon>Pseudomonadaceae</taxon>
        <taxon>Stutzerimonas</taxon>
    </lineage>
</organism>
<evidence type="ECO:0000259" key="5">
    <source>
        <dbReference type="Pfam" id="PF04357"/>
    </source>
</evidence>
<keyword evidence="4" id="KW-0472">Membrane</keyword>